<sequence length="351" mass="40508">MEMECAVSLSPPEPAVIPSRASSSGFQPSHQSSRSNTSRRSGRRNKPDPHLSILPASLPQSTESKTTVRRPGQQFVDYFTMRPTDTNCRFCIFICWTQGNLVKVMDVPFSLDELNDEKKVFERLRENFLRRRGYMRNFFYSACPEQAKIHPLGYPDMVQRCFFSTLRRFEAYEERSKTLGDLELLRNALPGGEYPCYPSDGSELRHFIHLNDCLAHVGETCRYEDIDHLEGHFLDVQNIPPVLEKVFVNPELAVGQNLLKRDVFSLDISSSYINIYEFIRPEDHYRGFPYLELNAIFIREEKRPFRLTLFIVITTALMVYTGNKAFNSWEAGVGLGALYTSLITLWVMLDE</sequence>
<reference evidence="4" key="1">
    <citation type="submission" date="2017-12" db="EMBL/GenBank/DDBJ databases">
        <authorList>
            <consortium name="DOE Joint Genome Institute"/>
            <person name="Mondo S.J."/>
            <person name="Kjaerbolling I."/>
            <person name="Vesth T.C."/>
            <person name="Frisvad J.C."/>
            <person name="Nybo J.L."/>
            <person name="Theobald S."/>
            <person name="Kuo A."/>
            <person name="Bowyer P."/>
            <person name="Matsuda Y."/>
            <person name="Lyhne E.K."/>
            <person name="Kogle M.E."/>
            <person name="Clum A."/>
            <person name="Lipzen A."/>
            <person name="Salamov A."/>
            <person name="Ngan C.Y."/>
            <person name="Daum C."/>
            <person name="Chiniquy J."/>
            <person name="Barry K."/>
            <person name="LaButti K."/>
            <person name="Haridas S."/>
            <person name="Simmons B.A."/>
            <person name="Magnuson J.K."/>
            <person name="Mortensen U.H."/>
            <person name="Larsen T.O."/>
            <person name="Grigoriev I.V."/>
            <person name="Baker S.E."/>
            <person name="Andersen M.R."/>
            <person name="Nordberg H.P."/>
            <person name="Cantor M.N."/>
            <person name="Hua S.X."/>
        </authorList>
    </citation>
    <scope>NUCLEOTIDE SEQUENCE [LARGE SCALE GENOMIC DNA]</scope>
    <source>
        <strain evidence="4">IBT 19404</strain>
    </source>
</reference>
<organism evidence="3 4">
    <name type="scientific">Aspergillus taichungensis</name>
    <dbReference type="NCBI Taxonomy" id="482145"/>
    <lineage>
        <taxon>Eukaryota</taxon>
        <taxon>Fungi</taxon>
        <taxon>Dikarya</taxon>
        <taxon>Ascomycota</taxon>
        <taxon>Pezizomycotina</taxon>
        <taxon>Eurotiomycetes</taxon>
        <taxon>Eurotiomycetidae</taxon>
        <taxon>Eurotiales</taxon>
        <taxon>Aspergillaceae</taxon>
        <taxon>Aspergillus</taxon>
        <taxon>Aspergillus subgen. Circumdati</taxon>
    </lineage>
</organism>
<feature type="region of interest" description="Disordered" evidence="1">
    <location>
        <begin position="1"/>
        <end position="69"/>
    </location>
</feature>
<keyword evidence="2" id="KW-0812">Transmembrane</keyword>
<feature type="transmembrane region" description="Helical" evidence="2">
    <location>
        <begin position="305"/>
        <end position="323"/>
    </location>
</feature>
<evidence type="ECO:0000313" key="3">
    <source>
        <dbReference type="EMBL" id="PLN74650.1"/>
    </source>
</evidence>
<dbReference type="OrthoDB" id="4523368at2759"/>
<keyword evidence="2" id="KW-1133">Transmembrane helix</keyword>
<proteinExistence type="predicted"/>
<dbReference type="EMBL" id="KZ559695">
    <property type="protein sequence ID" value="PLN74650.1"/>
    <property type="molecule type" value="Genomic_DNA"/>
</dbReference>
<feature type="transmembrane region" description="Helical" evidence="2">
    <location>
        <begin position="329"/>
        <end position="349"/>
    </location>
</feature>
<feature type="compositionally biased region" description="Low complexity" evidence="1">
    <location>
        <begin position="22"/>
        <end position="39"/>
    </location>
</feature>
<dbReference type="Proteomes" id="UP000235023">
    <property type="component" value="Unassembled WGS sequence"/>
</dbReference>
<gene>
    <name evidence="3" type="ORF">BDW42DRAFT_58264</name>
</gene>
<keyword evidence="4" id="KW-1185">Reference proteome</keyword>
<accession>A0A2J5HD32</accession>
<evidence type="ECO:0000313" key="4">
    <source>
        <dbReference type="Proteomes" id="UP000235023"/>
    </source>
</evidence>
<keyword evidence="2" id="KW-0472">Membrane</keyword>
<evidence type="ECO:0000256" key="1">
    <source>
        <dbReference type="SAM" id="MobiDB-lite"/>
    </source>
</evidence>
<dbReference type="AlphaFoldDB" id="A0A2J5HD32"/>
<name>A0A2J5HD32_9EURO</name>
<protein>
    <submittedName>
        <fullName evidence="3">Uncharacterized protein</fullName>
    </submittedName>
</protein>
<evidence type="ECO:0000256" key="2">
    <source>
        <dbReference type="SAM" id="Phobius"/>
    </source>
</evidence>